<protein>
    <submittedName>
        <fullName evidence="1">ADP-heptose synthase</fullName>
    </submittedName>
</protein>
<evidence type="ECO:0000313" key="2">
    <source>
        <dbReference type="Proteomes" id="UP000215509"/>
    </source>
</evidence>
<dbReference type="Proteomes" id="UP000215509">
    <property type="component" value="Unassembled WGS sequence"/>
</dbReference>
<keyword evidence="2" id="KW-1185">Reference proteome</keyword>
<comment type="caution">
    <text evidence="1">The sequence shown here is derived from an EMBL/GenBank/DDBJ whole genome shotgun (WGS) entry which is preliminary data.</text>
</comment>
<dbReference type="EMBL" id="NMQW01000003">
    <property type="protein sequence ID" value="OXM87625.1"/>
    <property type="molecule type" value="Genomic_DNA"/>
</dbReference>
<sequence length="166" mass="19118">MRKSFVIEAVMIAVYGELLAPSQAVDYLVPYSTIRELYELKESQEAIMPDAHDEKHVRAKIEELIELLEQPFYRKQLERALTVPWAKAPLLLSDSVTFTVVSSYENEEYGEGFDPIETELILTSIREKAPLLTDQPDFIEKVIEGEIPVQVYDLDDFEFAVEDEMI</sequence>
<accession>A0A229UWU4</accession>
<dbReference type="OrthoDB" id="2878542at2"/>
<dbReference type="RefSeq" id="WP_094013551.1">
    <property type="nucleotide sequence ID" value="NZ_NMQW01000003.1"/>
</dbReference>
<dbReference type="AlphaFoldDB" id="A0A229UWU4"/>
<proteinExistence type="predicted"/>
<organism evidence="1 2">
    <name type="scientific">Paenibacillus rigui</name>
    <dbReference type="NCBI Taxonomy" id="554312"/>
    <lineage>
        <taxon>Bacteria</taxon>
        <taxon>Bacillati</taxon>
        <taxon>Bacillota</taxon>
        <taxon>Bacilli</taxon>
        <taxon>Bacillales</taxon>
        <taxon>Paenibacillaceae</taxon>
        <taxon>Paenibacillus</taxon>
    </lineage>
</organism>
<gene>
    <name evidence="1" type="ORF">CF651_03900</name>
</gene>
<evidence type="ECO:0000313" key="1">
    <source>
        <dbReference type="EMBL" id="OXM87625.1"/>
    </source>
</evidence>
<reference evidence="1 2" key="1">
    <citation type="submission" date="2017-07" db="EMBL/GenBank/DDBJ databases">
        <title>Genome sequencing and assembly of Paenibacillus rigui.</title>
        <authorList>
            <person name="Mayilraj S."/>
        </authorList>
    </citation>
    <scope>NUCLEOTIDE SEQUENCE [LARGE SCALE GENOMIC DNA]</scope>
    <source>
        <strain evidence="1 2">JCM 16352</strain>
    </source>
</reference>
<name>A0A229UWU4_9BACL</name>